<dbReference type="OrthoDB" id="9794508at2"/>
<dbReference type="Gene3D" id="1.10.10.10">
    <property type="entry name" value="Winged helix-like DNA-binding domain superfamily/Winged helix DNA-binding domain"/>
    <property type="match status" value="1"/>
</dbReference>
<dbReference type="Pfam" id="PF04542">
    <property type="entry name" value="Sigma70_r2"/>
    <property type="match status" value="1"/>
</dbReference>
<evidence type="ECO:0000256" key="2">
    <source>
        <dbReference type="ARBA" id="ARBA00023015"/>
    </source>
</evidence>
<name>A0A6A8DTD9_9BACI</name>
<dbReference type="InterPro" id="IPR013324">
    <property type="entry name" value="RNA_pol_sigma_r3/r4-like"/>
</dbReference>
<feature type="domain" description="RNA polymerase sigma-70 region 2" evidence="6">
    <location>
        <begin position="14"/>
        <end position="72"/>
    </location>
</feature>
<dbReference type="GO" id="GO:0003677">
    <property type="term" value="F:DNA binding"/>
    <property type="evidence" value="ECO:0007669"/>
    <property type="project" value="InterPro"/>
</dbReference>
<dbReference type="InterPro" id="IPR014304">
    <property type="entry name" value="RNA_pol_sigma-Z"/>
</dbReference>
<gene>
    <name evidence="8" type="primary">sigZ</name>
    <name evidence="8" type="ORF">GH741_17750</name>
</gene>
<dbReference type="InterPro" id="IPR007627">
    <property type="entry name" value="RNA_pol_sigma70_r2"/>
</dbReference>
<organism evidence="8 9">
    <name type="scientific">Aquibacillus halophilus</name>
    <dbReference type="NCBI Taxonomy" id="930132"/>
    <lineage>
        <taxon>Bacteria</taxon>
        <taxon>Bacillati</taxon>
        <taxon>Bacillota</taxon>
        <taxon>Bacilli</taxon>
        <taxon>Bacillales</taxon>
        <taxon>Bacillaceae</taxon>
        <taxon>Aquibacillus</taxon>
    </lineage>
</organism>
<keyword evidence="9" id="KW-1185">Reference proteome</keyword>
<accession>A0A6A8DTD9</accession>
<dbReference type="SUPFAM" id="SSF88659">
    <property type="entry name" value="Sigma3 and sigma4 domains of RNA polymerase sigma factors"/>
    <property type="match status" value="1"/>
</dbReference>
<dbReference type="PANTHER" id="PTHR43133:SF62">
    <property type="entry name" value="RNA POLYMERASE SIGMA FACTOR SIGZ"/>
    <property type="match status" value="1"/>
</dbReference>
<evidence type="ECO:0000259" key="6">
    <source>
        <dbReference type="Pfam" id="PF04542"/>
    </source>
</evidence>
<keyword evidence="4" id="KW-0804">Transcription</keyword>
<dbReference type="InterPro" id="IPR013249">
    <property type="entry name" value="RNA_pol_sigma70_r4_t2"/>
</dbReference>
<comment type="caution">
    <text evidence="8">The sequence shown here is derived from an EMBL/GenBank/DDBJ whole genome shotgun (WGS) entry which is preliminary data.</text>
</comment>
<protein>
    <recommendedName>
        <fullName evidence="5">RNA polymerase sigma factor SigZ</fullName>
    </recommendedName>
</protein>
<dbReference type="InterPro" id="IPR036388">
    <property type="entry name" value="WH-like_DNA-bd_sf"/>
</dbReference>
<dbReference type="SUPFAM" id="SSF88946">
    <property type="entry name" value="Sigma2 domain of RNA polymerase sigma factors"/>
    <property type="match status" value="1"/>
</dbReference>
<sequence length="191" mass="22247">MEMTMILEQFKYSLENFIKGKVSNSEDVADLLQDVFLKIHSKLGELKDEEKLQPWVYQIARNTITDYYRKKSKDITKNPKFIIESSLIEQDQQNVNENMNEIVSSWLRELMDILPDKYREALLLSELGQLTQKDLAERLQISVPGAKSRVQRARKLLKEALLDCCHLEIDSSGNVIDYWVRQESCSCRDTG</sequence>
<evidence type="ECO:0000313" key="8">
    <source>
        <dbReference type="EMBL" id="MRH44492.1"/>
    </source>
</evidence>
<evidence type="ECO:0000259" key="7">
    <source>
        <dbReference type="Pfam" id="PF08281"/>
    </source>
</evidence>
<keyword evidence="3" id="KW-0731">Sigma factor</keyword>
<dbReference type="EMBL" id="WJNG01000016">
    <property type="protein sequence ID" value="MRH44492.1"/>
    <property type="molecule type" value="Genomic_DNA"/>
</dbReference>
<evidence type="ECO:0000313" key="9">
    <source>
        <dbReference type="Proteomes" id="UP000799092"/>
    </source>
</evidence>
<dbReference type="AlphaFoldDB" id="A0A6A8DTD9"/>
<keyword evidence="2" id="KW-0805">Transcription regulation</keyword>
<evidence type="ECO:0000256" key="3">
    <source>
        <dbReference type="ARBA" id="ARBA00023082"/>
    </source>
</evidence>
<dbReference type="CDD" id="cd06171">
    <property type="entry name" value="Sigma70_r4"/>
    <property type="match status" value="1"/>
</dbReference>
<evidence type="ECO:0000256" key="1">
    <source>
        <dbReference type="ARBA" id="ARBA00010641"/>
    </source>
</evidence>
<dbReference type="RefSeq" id="WP_153738105.1">
    <property type="nucleotide sequence ID" value="NZ_WJNG01000016.1"/>
</dbReference>
<dbReference type="InterPro" id="IPR014284">
    <property type="entry name" value="RNA_pol_sigma-70_dom"/>
</dbReference>
<dbReference type="Proteomes" id="UP000799092">
    <property type="component" value="Unassembled WGS sequence"/>
</dbReference>
<dbReference type="GO" id="GO:0006352">
    <property type="term" value="P:DNA-templated transcription initiation"/>
    <property type="evidence" value="ECO:0007669"/>
    <property type="project" value="InterPro"/>
</dbReference>
<dbReference type="NCBIfam" id="TIGR02937">
    <property type="entry name" value="sigma70-ECF"/>
    <property type="match status" value="1"/>
</dbReference>
<evidence type="ECO:0000256" key="5">
    <source>
        <dbReference type="NCBIfam" id="TIGR02959"/>
    </source>
</evidence>
<dbReference type="NCBIfam" id="TIGR02959">
    <property type="entry name" value="SigZ"/>
    <property type="match status" value="1"/>
</dbReference>
<dbReference type="GO" id="GO:0016987">
    <property type="term" value="F:sigma factor activity"/>
    <property type="evidence" value="ECO:0007669"/>
    <property type="project" value="UniProtKB-KW"/>
</dbReference>
<dbReference type="Gene3D" id="1.10.1740.10">
    <property type="match status" value="1"/>
</dbReference>
<dbReference type="Pfam" id="PF08281">
    <property type="entry name" value="Sigma70_r4_2"/>
    <property type="match status" value="1"/>
</dbReference>
<evidence type="ECO:0000256" key="4">
    <source>
        <dbReference type="ARBA" id="ARBA00023163"/>
    </source>
</evidence>
<reference evidence="8" key="1">
    <citation type="submission" date="2019-11" db="EMBL/GenBank/DDBJ databases">
        <authorList>
            <person name="Li J."/>
        </authorList>
    </citation>
    <scope>NUCLEOTIDE SEQUENCE</scope>
    <source>
        <strain evidence="8">B6B</strain>
    </source>
</reference>
<dbReference type="InterPro" id="IPR013325">
    <property type="entry name" value="RNA_pol_sigma_r2"/>
</dbReference>
<feature type="domain" description="RNA polymerase sigma factor 70 region 4 type 2" evidence="7">
    <location>
        <begin position="106"/>
        <end position="157"/>
    </location>
</feature>
<proteinExistence type="inferred from homology"/>
<dbReference type="InterPro" id="IPR039425">
    <property type="entry name" value="RNA_pol_sigma-70-like"/>
</dbReference>
<comment type="similarity">
    <text evidence="1">Belongs to the sigma-70 factor family. ECF subfamily.</text>
</comment>
<dbReference type="PANTHER" id="PTHR43133">
    <property type="entry name" value="RNA POLYMERASE ECF-TYPE SIGMA FACTO"/>
    <property type="match status" value="1"/>
</dbReference>